<evidence type="ECO:0000256" key="2">
    <source>
        <dbReference type="ARBA" id="ARBA00004651"/>
    </source>
</evidence>
<evidence type="ECO:0000256" key="4">
    <source>
        <dbReference type="ARBA" id="ARBA00022475"/>
    </source>
</evidence>
<evidence type="ECO:0000256" key="7">
    <source>
        <dbReference type="ARBA" id="ARBA00023136"/>
    </source>
</evidence>
<keyword evidence="5 9" id="KW-0812">Transmembrane</keyword>
<evidence type="ECO:0000256" key="5">
    <source>
        <dbReference type="ARBA" id="ARBA00022692"/>
    </source>
</evidence>
<feature type="transmembrane region" description="Helical" evidence="9">
    <location>
        <begin position="299"/>
        <end position="324"/>
    </location>
</feature>
<feature type="transmembrane region" description="Helical" evidence="9">
    <location>
        <begin position="457"/>
        <end position="477"/>
    </location>
</feature>
<organism evidence="10 11">
    <name type="scientific">Mycobacterium dioxanotrophicus</name>
    <dbReference type="NCBI Taxonomy" id="482462"/>
    <lineage>
        <taxon>Bacteria</taxon>
        <taxon>Bacillati</taxon>
        <taxon>Actinomycetota</taxon>
        <taxon>Actinomycetes</taxon>
        <taxon>Mycobacteriales</taxon>
        <taxon>Mycobacteriaceae</taxon>
        <taxon>Mycobacterium</taxon>
    </lineage>
</organism>
<keyword evidence="7 9" id="KW-0472">Membrane</keyword>
<feature type="transmembrane region" description="Helical" evidence="9">
    <location>
        <begin position="254"/>
        <end position="279"/>
    </location>
</feature>
<sequence length="500" mass="53198">MPAREGDCIDMTTTQDPADGTSTAPEQLVGHLTVTKLILTVLAMSAPLGAVAGIVPLVIAEGNGVGAPMTYALMGLILLMFAVGFTTMVRNFPRTGAFYAYITGGLGKPIGLPAAFLAQLGYLTLLVGTYAFFGDSVKVLLVSLFGQAFAPWWVWAIVLWLAVSALGHFNVELSGKILSFLMVIEVLIVLVFNVCVATTGGPHGFQFESFTPSAFSSGSVGVGILFASATFLGFEGTAIYRAEVRDPARTVPRATYLAIILIGLFYVFSSWALVTFYGVNGAVDAAKADSTGMFAAGLRFYAGNVVAEIMTCMVVTSLFAATLAAHNPLARYTFALARDGVLPSFLGRVDANHGSPSTASATVSTIALLLTLPFVFVDVDAVTFYSWMFGIGTYAILVLMATTCLAVLVYFRRIRHQERAWNTLIAPGLGLVGMIAMLSISSYYFPLLVGGNFAVGLGLQLFILALAVFGCVLALVWRRTRPEVYRRIGGEPETPENAHA</sequence>
<comment type="subcellular location">
    <subcellularLocation>
        <location evidence="2">Cell membrane</location>
        <topology evidence="2">Multi-pass membrane protein</topology>
    </subcellularLocation>
</comment>
<dbReference type="PIRSF" id="PIRSF006060">
    <property type="entry name" value="AA_transporter"/>
    <property type="match status" value="1"/>
</dbReference>
<dbReference type="PANTHER" id="PTHR42770:SF16">
    <property type="entry name" value="AMINO ACID PERMEASE"/>
    <property type="match status" value="1"/>
</dbReference>
<dbReference type="GO" id="GO:0022857">
    <property type="term" value="F:transmembrane transporter activity"/>
    <property type="evidence" value="ECO:0007669"/>
    <property type="project" value="InterPro"/>
</dbReference>
<evidence type="ECO:0008006" key="12">
    <source>
        <dbReference type="Google" id="ProtNLM"/>
    </source>
</evidence>
<feature type="transmembrane region" description="Helical" evidence="9">
    <location>
        <begin position="389"/>
        <end position="411"/>
    </location>
</feature>
<feature type="compositionally biased region" description="Polar residues" evidence="8">
    <location>
        <begin position="11"/>
        <end position="22"/>
    </location>
</feature>
<feature type="transmembrane region" description="Helical" evidence="9">
    <location>
        <begin position="37"/>
        <end position="59"/>
    </location>
</feature>
<evidence type="ECO:0000256" key="8">
    <source>
        <dbReference type="SAM" id="MobiDB-lite"/>
    </source>
</evidence>
<dbReference type="InterPro" id="IPR050367">
    <property type="entry name" value="APC_superfamily"/>
</dbReference>
<comment type="function">
    <text evidence="1">Probable amino-acid or metabolite transport protein.</text>
</comment>
<dbReference type="PANTHER" id="PTHR42770">
    <property type="entry name" value="AMINO ACID TRANSPORTER-RELATED"/>
    <property type="match status" value="1"/>
</dbReference>
<evidence type="ECO:0000256" key="3">
    <source>
        <dbReference type="ARBA" id="ARBA00009523"/>
    </source>
</evidence>
<feature type="region of interest" description="Disordered" evidence="8">
    <location>
        <begin position="1"/>
        <end position="22"/>
    </location>
</feature>
<feature type="transmembrane region" description="Helical" evidence="9">
    <location>
        <begin position="71"/>
        <end position="89"/>
    </location>
</feature>
<dbReference type="AlphaFoldDB" id="A0A1Y0CC56"/>
<proteinExistence type="inferred from homology"/>
<dbReference type="KEGG" id="mdx:BTO20_33655"/>
<gene>
    <name evidence="10" type="ORF">BTO20_33655</name>
</gene>
<feature type="transmembrane region" description="Helical" evidence="9">
    <location>
        <begin position="423"/>
        <end position="445"/>
    </location>
</feature>
<evidence type="ECO:0000256" key="6">
    <source>
        <dbReference type="ARBA" id="ARBA00022989"/>
    </source>
</evidence>
<keyword evidence="4" id="KW-1003">Cell membrane</keyword>
<feature type="transmembrane region" description="Helical" evidence="9">
    <location>
        <begin position="152"/>
        <end position="171"/>
    </location>
</feature>
<evidence type="ECO:0000256" key="9">
    <source>
        <dbReference type="SAM" id="Phobius"/>
    </source>
</evidence>
<dbReference type="EMBL" id="CP020809">
    <property type="protein sequence ID" value="ART72849.1"/>
    <property type="molecule type" value="Genomic_DNA"/>
</dbReference>
<name>A0A1Y0CC56_9MYCO</name>
<dbReference type="Pfam" id="PF13520">
    <property type="entry name" value="AA_permease_2"/>
    <property type="match status" value="1"/>
</dbReference>
<keyword evidence="11" id="KW-1185">Reference proteome</keyword>
<protein>
    <recommendedName>
        <fullName evidence="12">Amino acid permease</fullName>
    </recommendedName>
</protein>
<feature type="transmembrane region" description="Helical" evidence="9">
    <location>
        <begin position="220"/>
        <end position="242"/>
    </location>
</feature>
<feature type="transmembrane region" description="Helical" evidence="9">
    <location>
        <begin position="178"/>
        <end position="200"/>
    </location>
</feature>
<keyword evidence="6 9" id="KW-1133">Transmembrane helix</keyword>
<evidence type="ECO:0000256" key="1">
    <source>
        <dbReference type="ARBA" id="ARBA00002249"/>
    </source>
</evidence>
<feature type="transmembrane region" description="Helical" evidence="9">
    <location>
        <begin position="358"/>
        <end position="377"/>
    </location>
</feature>
<dbReference type="InterPro" id="IPR002293">
    <property type="entry name" value="AA/rel_permease1"/>
</dbReference>
<comment type="similarity">
    <text evidence="3">Belongs to the amino acid-polyamine-organocation (APC) superfamily.</text>
</comment>
<feature type="transmembrane region" description="Helical" evidence="9">
    <location>
        <begin position="110"/>
        <end position="132"/>
    </location>
</feature>
<dbReference type="Proteomes" id="UP000195331">
    <property type="component" value="Chromosome"/>
</dbReference>
<dbReference type="GO" id="GO:0005886">
    <property type="term" value="C:plasma membrane"/>
    <property type="evidence" value="ECO:0007669"/>
    <property type="project" value="UniProtKB-SubCell"/>
</dbReference>
<reference evidence="10 11" key="1">
    <citation type="submission" date="2017-04" db="EMBL/GenBank/DDBJ databases">
        <title>Whole Genome Sequence of 1,4-Dioxane Degrading Bacterium Mycobacterium dioxanotrophicus PH-06.</title>
        <authorList>
            <person name="He Y."/>
        </authorList>
    </citation>
    <scope>NUCLEOTIDE SEQUENCE [LARGE SCALE GENOMIC DNA]</scope>
    <source>
        <strain evidence="10 11">PH-06</strain>
    </source>
</reference>
<accession>A0A1Y0CC56</accession>
<evidence type="ECO:0000313" key="11">
    <source>
        <dbReference type="Proteomes" id="UP000195331"/>
    </source>
</evidence>
<dbReference type="Gene3D" id="1.20.1740.10">
    <property type="entry name" value="Amino acid/polyamine transporter I"/>
    <property type="match status" value="1"/>
</dbReference>
<evidence type="ECO:0000313" key="10">
    <source>
        <dbReference type="EMBL" id="ART72849.1"/>
    </source>
</evidence>